<feature type="chain" id="PRO_5035284142" description="ABC-type transport auxiliary lipoprotein component domain-containing protein" evidence="1">
    <location>
        <begin position="25"/>
        <end position="217"/>
    </location>
</feature>
<evidence type="ECO:0000259" key="2">
    <source>
        <dbReference type="Pfam" id="PF03886"/>
    </source>
</evidence>
<dbReference type="InterPro" id="IPR005586">
    <property type="entry name" value="ABC_trans_aux"/>
</dbReference>
<evidence type="ECO:0000313" key="3">
    <source>
        <dbReference type="EMBL" id="GGH96612.1"/>
    </source>
</evidence>
<protein>
    <recommendedName>
        <fullName evidence="2">ABC-type transport auxiliary lipoprotein component domain-containing protein</fullName>
    </recommendedName>
</protein>
<dbReference type="Proteomes" id="UP000621856">
    <property type="component" value="Unassembled WGS sequence"/>
</dbReference>
<sequence>MDNTMTRTTFFSILKLAVAGLAMASLTGCASLILGDGEVPPRYTLQPIAISTETVDPLRVRLVVTDPQSEAAFDTSRISFSPEPLRFEYYVEGEWTDQLPLLFGIFLQRNFENDGRVGTVGDRVSVPLGDYVLRTDIRAFHIQRRGDDRTALVSYSAKLFNSRNEAIATRIFSTSEPVPGPGLDGSVEALNRAARRSAVETVDWTLELMRANPVPTN</sequence>
<dbReference type="AlphaFoldDB" id="A0A8J3A1R9"/>
<dbReference type="EMBL" id="BMGZ01000001">
    <property type="protein sequence ID" value="GGH96612.1"/>
    <property type="molecule type" value="Genomic_DNA"/>
</dbReference>
<reference evidence="3" key="1">
    <citation type="journal article" date="2014" name="Int. J. Syst. Evol. Microbiol.">
        <title>Complete genome sequence of Corynebacterium casei LMG S-19264T (=DSM 44701T), isolated from a smear-ripened cheese.</title>
        <authorList>
            <consortium name="US DOE Joint Genome Institute (JGI-PGF)"/>
            <person name="Walter F."/>
            <person name="Albersmeier A."/>
            <person name="Kalinowski J."/>
            <person name="Ruckert C."/>
        </authorList>
    </citation>
    <scope>NUCLEOTIDE SEQUENCE</scope>
    <source>
        <strain evidence="3">CGMCC 1.14984</strain>
    </source>
</reference>
<keyword evidence="1" id="KW-0732">Signal</keyword>
<dbReference type="Pfam" id="PF03886">
    <property type="entry name" value="ABC_trans_aux"/>
    <property type="match status" value="1"/>
</dbReference>
<comment type="caution">
    <text evidence="3">The sequence shown here is derived from an EMBL/GenBank/DDBJ whole genome shotgun (WGS) entry which is preliminary data.</text>
</comment>
<name>A0A8J3A1R9_9PROT</name>
<dbReference type="PROSITE" id="PS51257">
    <property type="entry name" value="PROKAR_LIPOPROTEIN"/>
    <property type="match status" value="1"/>
</dbReference>
<evidence type="ECO:0000256" key="1">
    <source>
        <dbReference type="SAM" id="SignalP"/>
    </source>
</evidence>
<accession>A0A8J3A1R9</accession>
<feature type="domain" description="ABC-type transport auxiliary lipoprotein component" evidence="2">
    <location>
        <begin position="43"/>
        <end position="198"/>
    </location>
</feature>
<reference evidence="3" key="2">
    <citation type="submission" date="2020-09" db="EMBL/GenBank/DDBJ databases">
        <authorList>
            <person name="Sun Q."/>
            <person name="Zhou Y."/>
        </authorList>
    </citation>
    <scope>NUCLEOTIDE SEQUENCE</scope>
    <source>
        <strain evidence="3">CGMCC 1.14984</strain>
    </source>
</reference>
<dbReference type="Gene3D" id="3.40.50.10610">
    <property type="entry name" value="ABC-type transport auxiliary lipoprotein component"/>
    <property type="match status" value="1"/>
</dbReference>
<dbReference type="SUPFAM" id="SSF159594">
    <property type="entry name" value="XCC0632-like"/>
    <property type="match status" value="1"/>
</dbReference>
<proteinExistence type="predicted"/>
<evidence type="ECO:0000313" key="4">
    <source>
        <dbReference type="Proteomes" id="UP000621856"/>
    </source>
</evidence>
<feature type="signal peptide" evidence="1">
    <location>
        <begin position="1"/>
        <end position="24"/>
    </location>
</feature>
<gene>
    <name evidence="3" type="ORF">GCM10011355_15920</name>
</gene>
<organism evidence="3 4">
    <name type="scientific">Aquisalinus luteolus</name>
    <dbReference type="NCBI Taxonomy" id="1566827"/>
    <lineage>
        <taxon>Bacteria</taxon>
        <taxon>Pseudomonadati</taxon>
        <taxon>Pseudomonadota</taxon>
        <taxon>Alphaproteobacteria</taxon>
        <taxon>Parvularculales</taxon>
        <taxon>Parvularculaceae</taxon>
        <taxon>Aquisalinus</taxon>
    </lineage>
</organism>